<dbReference type="PANTHER" id="PTHR33337:SF40">
    <property type="entry name" value="CENP-V_GFA DOMAIN-CONTAINING PROTEIN-RELATED"/>
    <property type="match status" value="1"/>
</dbReference>
<keyword evidence="3" id="KW-0862">Zinc</keyword>
<dbReference type="GO" id="GO:0046872">
    <property type="term" value="F:metal ion binding"/>
    <property type="evidence" value="ECO:0007669"/>
    <property type="project" value="UniProtKB-KW"/>
</dbReference>
<dbReference type="KEGG" id="phl:KKY_595"/>
<proteinExistence type="inferred from homology"/>
<evidence type="ECO:0000313" key="6">
    <source>
        <dbReference type="EMBL" id="AEQ50636.1"/>
    </source>
</evidence>
<evidence type="ECO:0000256" key="1">
    <source>
        <dbReference type="ARBA" id="ARBA00005495"/>
    </source>
</evidence>
<sequence length="134" mass="14399">MTSRTAACTCGQLSITVHGECLGNGICHCLACQSRTGSVFATLGAWAAPYEIKGRATQYVRIGDAGAQFRFNFCPVCGSTVFHTEEGADDFVMVAIGCLADPDFPAPQDSVYDSRRHHWVKLPDGVPAFARNPQ</sequence>
<dbReference type="EMBL" id="CP003075">
    <property type="protein sequence ID" value="AEQ50636.1"/>
    <property type="molecule type" value="Genomic_DNA"/>
</dbReference>
<keyword evidence="2" id="KW-0479">Metal-binding</keyword>
<dbReference type="STRING" id="1082931.KKY_595"/>
<dbReference type="InterPro" id="IPR006913">
    <property type="entry name" value="CENP-V/GFA"/>
</dbReference>
<dbReference type="Pfam" id="PF04828">
    <property type="entry name" value="GFA"/>
    <property type="match status" value="1"/>
</dbReference>
<dbReference type="eggNOG" id="COG3791">
    <property type="taxonomic scope" value="Bacteria"/>
</dbReference>
<evidence type="ECO:0000256" key="4">
    <source>
        <dbReference type="ARBA" id="ARBA00023239"/>
    </source>
</evidence>
<gene>
    <name evidence="6" type="ordered locus">KKY_595</name>
</gene>
<feature type="domain" description="CENP-V/GFA" evidence="5">
    <location>
        <begin position="4"/>
        <end position="113"/>
    </location>
</feature>
<dbReference type="PROSITE" id="PS51891">
    <property type="entry name" value="CENP_V_GFA"/>
    <property type="match status" value="1"/>
</dbReference>
<dbReference type="Gene3D" id="3.90.1590.10">
    <property type="entry name" value="glutathione-dependent formaldehyde- activating enzyme (gfa)"/>
    <property type="match status" value="1"/>
</dbReference>
<comment type="similarity">
    <text evidence="1">Belongs to the Gfa family.</text>
</comment>
<evidence type="ECO:0000256" key="3">
    <source>
        <dbReference type="ARBA" id="ARBA00022833"/>
    </source>
</evidence>
<dbReference type="Proteomes" id="UP000008850">
    <property type="component" value="Chromosome"/>
</dbReference>
<keyword evidence="4" id="KW-0456">Lyase</keyword>
<dbReference type="InterPro" id="IPR011057">
    <property type="entry name" value="Mss4-like_sf"/>
</dbReference>
<evidence type="ECO:0000313" key="7">
    <source>
        <dbReference type="Proteomes" id="UP000008850"/>
    </source>
</evidence>
<accession>G4RBX3</accession>
<keyword evidence="7" id="KW-1185">Reference proteome</keyword>
<name>G4RBX3_PELHB</name>
<organism evidence="6 7">
    <name type="scientific">Pelagibacterium halotolerans (strain DSM 22347 / JCM 15775 / CGMCC 1.7692 / B2)</name>
    <dbReference type="NCBI Taxonomy" id="1082931"/>
    <lineage>
        <taxon>Bacteria</taxon>
        <taxon>Pseudomonadati</taxon>
        <taxon>Pseudomonadota</taxon>
        <taxon>Alphaproteobacteria</taxon>
        <taxon>Hyphomicrobiales</taxon>
        <taxon>Devosiaceae</taxon>
        <taxon>Pelagibacterium</taxon>
    </lineage>
</organism>
<dbReference type="SUPFAM" id="SSF51316">
    <property type="entry name" value="Mss4-like"/>
    <property type="match status" value="1"/>
</dbReference>
<dbReference type="HOGENOM" id="CLU_055491_3_4_5"/>
<dbReference type="AlphaFoldDB" id="G4RBX3"/>
<evidence type="ECO:0000256" key="2">
    <source>
        <dbReference type="ARBA" id="ARBA00022723"/>
    </source>
</evidence>
<evidence type="ECO:0000259" key="5">
    <source>
        <dbReference type="PROSITE" id="PS51891"/>
    </source>
</evidence>
<dbReference type="PANTHER" id="PTHR33337">
    <property type="entry name" value="GFA DOMAIN-CONTAINING PROTEIN"/>
    <property type="match status" value="1"/>
</dbReference>
<dbReference type="GO" id="GO:0016846">
    <property type="term" value="F:carbon-sulfur lyase activity"/>
    <property type="evidence" value="ECO:0007669"/>
    <property type="project" value="InterPro"/>
</dbReference>
<reference evidence="6 7" key="1">
    <citation type="journal article" date="2012" name="J. Bacteriol.">
        <title>Complete genome sequence of Pelagibacterium halotolerans B2T.</title>
        <authorList>
            <person name="Huo Y.Y."/>
            <person name="Cheng H."/>
            <person name="Han X.F."/>
            <person name="Jiang X.W."/>
            <person name="Sun C."/>
            <person name="Zhang X.Q."/>
            <person name="Zhu X.F."/>
            <person name="Liu Y.F."/>
            <person name="Li P.F."/>
            <person name="Ni P.X."/>
            <person name="Wu M."/>
        </authorList>
    </citation>
    <scope>NUCLEOTIDE SEQUENCE [LARGE SCALE GENOMIC DNA]</scope>
    <source>
        <strain evidence="7">DSM 22347 / JCM 15775 / CGMCC 1.7692 / B2</strain>
    </source>
</reference>
<protein>
    <recommendedName>
        <fullName evidence="5">CENP-V/GFA domain-containing protein</fullName>
    </recommendedName>
</protein>
<dbReference type="RefSeq" id="WP_014129785.1">
    <property type="nucleotide sequence ID" value="NC_016078.1"/>
</dbReference>